<evidence type="ECO:0000313" key="14">
    <source>
        <dbReference type="EMBL" id="KXJ91672.1"/>
    </source>
</evidence>
<feature type="transmembrane region" description="Helical" evidence="13">
    <location>
        <begin position="403"/>
        <end position="425"/>
    </location>
</feature>
<feature type="transmembrane region" description="Helical" evidence="13">
    <location>
        <begin position="470"/>
        <end position="489"/>
    </location>
</feature>
<comment type="function">
    <text evidence="1">Mediates high-affinity intracellular uptake of the rare oligo-element molybdenum.</text>
</comment>
<keyword evidence="6 13" id="KW-0812">Transmembrane</keyword>
<evidence type="ECO:0000256" key="7">
    <source>
        <dbReference type="ARBA" id="ARBA00022989"/>
    </source>
</evidence>
<reference evidence="15" key="1">
    <citation type="submission" date="2016-02" db="EMBL/GenBank/DDBJ databases">
        <title>Draft genome sequence of Microdochium bolleyi, a fungal endophyte of beachgrass.</title>
        <authorList>
            <consortium name="DOE Joint Genome Institute"/>
            <person name="David A.S."/>
            <person name="May G."/>
            <person name="Haridas S."/>
            <person name="Lim J."/>
            <person name="Wang M."/>
            <person name="Labutti K."/>
            <person name="Lipzen A."/>
            <person name="Barry K."/>
            <person name="Grigoriev I.V."/>
        </authorList>
    </citation>
    <scope>NUCLEOTIDE SEQUENCE [LARGE SCALE GENOMIC DNA]</scope>
    <source>
        <strain evidence="15">J235TASD1</strain>
    </source>
</reference>
<gene>
    <name evidence="14" type="ORF">Micbo1qcDRAFT_233099</name>
</gene>
<dbReference type="PANTHER" id="PTHR23516:SF1">
    <property type="entry name" value="MOLYBDATE-ANION TRANSPORTER"/>
    <property type="match status" value="1"/>
</dbReference>
<dbReference type="Gene3D" id="1.20.1250.20">
    <property type="entry name" value="MFS general substrate transporter like domains"/>
    <property type="match status" value="1"/>
</dbReference>
<keyword evidence="15" id="KW-1185">Reference proteome</keyword>
<dbReference type="EMBL" id="KQ964249">
    <property type="protein sequence ID" value="KXJ91672.1"/>
    <property type="molecule type" value="Genomic_DNA"/>
</dbReference>
<evidence type="ECO:0000256" key="2">
    <source>
        <dbReference type="ARBA" id="ARBA00004651"/>
    </source>
</evidence>
<dbReference type="InterPro" id="IPR008509">
    <property type="entry name" value="MOT2/MFSD5"/>
</dbReference>
<feature type="transmembrane region" description="Helical" evidence="13">
    <location>
        <begin position="376"/>
        <end position="397"/>
    </location>
</feature>
<evidence type="ECO:0000256" key="5">
    <source>
        <dbReference type="ARBA" id="ARBA00022475"/>
    </source>
</evidence>
<feature type="transmembrane region" description="Helical" evidence="13">
    <location>
        <begin position="6"/>
        <end position="26"/>
    </location>
</feature>
<dbReference type="PANTHER" id="PTHR23516">
    <property type="entry name" value="SAM (S-ADENOSYL METHIONINE) TRANSPORTER"/>
    <property type="match status" value="1"/>
</dbReference>
<proteinExistence type="predicted"/>
<feature type="transmembrane region" description="Helical" evidence="13">
    <location>
        <begin position="63"/>
        <end position="83"/>
    </location>
</feature>
<dbReference type="SUPFAM" id="SSF103473">
    <property type="entry name" value="MFS general substrate transporter"/>
    <property type="match status" value="1"/>
</dbReference>
<accession>A0A136J3D9</accession>
<comment type="subcellular location">
    <subcellularLocation>
        <location evidence="2">Cell membrane</location>
        <topology evidence="2">Multi-pass membrane protein</topology>
    </subcellularLocation>
</comment>
<dbReference type="Pfam" id="PF05631">
    <property type="entry name" value="MFS_5"/>
    <property type="match status" value="1"/>
</dbReference>
<sequence>MELDMYWASLAVLVPLVIFAVGHSAVRRGLKLLCRSGPGSAETTDTDADASALDVEASRFRKVFLRVYLTVMAAEWLQGPYTYSLLRHEKALSEWTVALLFVAYYCSAAVAALFTGSLADRFGRRAACLAFCAIHSLASISALFNSIEVLIAGRVLGGFALTLLWTTFESWMVAEYQARGLERSRLSLTAMFGSMTTSNCINGILAGILGHCLVLTLGSKTDPFVLGVLLNMSASVLMLRTWNENRGAVPDDHSDDLKDGCLQLDEKEATALDSSSPPSGFSSQFRDYKLWILSFVSCCFEGTMFLLVFFWPSALQDAHARSYGSDSETETIPHGVIQAAFMASMVLGAILFNALIGHPSHGSSYLLELSSTGSCLGPTSLMCAALVASSLGFLAAALCQAELHMFCVFLVIELCSGVYIPSMAYHRSIIISDKHRTGMYGLIKIPLFLFVIGALLTTTGTDRAEHQQRVFLLCAGLLLLASVAAIVGLRGTLGSQEHVFTSLPGADVRDGADEDNSTAEVSKSEIT</sequence>
<feature type="transmembrane region" description="Helical" evidence="13">
    <location>
        <begin position="126"/>
        <end position="144"/>
    </location>
</feature>
<evidence type="ECO:0000256" key="12">
    <source>
        <dbReference type="SAM" id="MobiDB-lite"/>
    </source>
</evidence>
<keyword evidence="7 13" id="KW-1133">Transmembrane helix</keyword>
<evidence type="ECO:0000256" key="9">
    <source>
        <dbReference type="ARBA" id="ARBA00023136"/>
    </source>
</evidence>
<keyword evidence="5" id="KW-1003">Cell membrane</keyword>
<dbReference type="OrthoDB" id="263957at2759"/>
<feature type="transmembrane region" description="Helical" evidence="13">
    <location>
        <begin position="332"/>
        <end position="356"/>
    </location>
</feature>
<dbReference type="GO" id="GO:0005886">
    <property type="term" value="C:plasma membrane"/>
    <property type="evidence" value="ECO:0007669"/>
    <property type="project" value="UniProtKB-SubCell"/>
</dbReference>
<evidence type="ECO:0000256" key="10">
    <source>
        <dbReference type="ARBA" id="ARBA00030646"/>
    </source>
</evidence>
<evidence type="ECO:0000256" key="4">
    <source>
        <dbReference type="ARBA" id="ARBA00022448"/>
    </source>
</evidence>
<dbReference type="AlphaFoldDB" id="A0A136J3D9"/>
<keyword evidence="8" id="KW-0406">Ion transport</keyword>
<keyword evidence="4" id="KW-0813">Transport</keyword>
<dbReference type="InterPro" id="IPR036259">
    <property type="entry name" value="MFS_trans_sf"/>
</dbReference>
<evidence type="ECO:0000256" key="6">
    <source>
        <dbReference type="ARBA" id="ARBA00022692"/>
    </source>
</evidence>
<dbReference type="InParanoid" id="A0A136J3D9"/>
<dbReference type="GO" id="GO:0006811">
    <property type="term" value="P:monoatomic ion transport"/>
    <property type="evidence" value="ECO:0007669"/>
    <property type="project" value="UniProtKB-KW"/>
</dbReference>
<feature type="transmembrane region" description="Helical" evidence="13">
    <location>
        <begin position="150"/>
        <end position="168"/>
    </location>
</feature>
<evidence type="ECO:0000256" key="3">
    <source>
        <dbReference type="ARBA" id="ARBA00021242"/>
    </source>
</evidence>
<feature type="transmembrane region" description="Helical" evidence="13">
    <location>
        <begin position="290"/>
        <end position="312"/>
    </location>
</feature>
<evidence type="ECO:0000256" key="1">
    <source>
        <dbReference type="ARBA" id="ARBA00003019"/>
    </source>
</evidence>
<feature type="transmembrane region" description="Helical" evidence="13">
    <location>
        <begin position="95"/>
        <end position="114"/>
    </location>
</feature>
<name>A0A136J3D9_9PEZI</name>
<dbReference type="GO" id="GO:0015098">
    <property type="term" value="F:molybdate ion transmembrane transporter activity"/>
    <property type="evidence" value="ECO:0007669"/>
    <property type="project" value="InterPro"/>
</dbReference>
<feature type="region of interest" description="Disordered" evidence="12">
    <location>
        <begin position="505"/>
        <end position="527"/>
    </location>
</feature>
<evidence type="ECO:0000256" key="11">
    <source>
        <dbReference type="ARBA" id="ARBA00032555"/>
    </source>
</evidence>
<protein>
    <recommendedName>
        <fullName evidence="3">Molybdate-anion transporter</fullName>
    </recommendedName>
    <alternativeName>
        <fullName evidence="10">Major facilitator superfamily domain-containing protein 5</fullName>
    </alternativeName>
    <alternativeName>
        <fullName evidence="11">Molybdate transporter 2 homolog</fullName>
    </alternativeName>
</protein>
<dbReference type="Proteomes" id="UP000070501">
    <property type="component" value="Unassembled WGS sequence"/>
</dbReference>
<evidence type="ECO:0000313" key="15">
    <source>
        <dbReference type="Proteomes" id="UP000070501"/>
    </source>
</evidence>
<feature type="transmembrane region" description="Helical" evidence="13">
    <location>
        <begin position="188"/>
        <end position="218"/>
    </location>
</feature>
<feature type="transmembrane region" description="Helical" evidence="13">
    <location>
        <begin position="437"/>
        <end position="458"/>
    </location>
</feature>
<evidence type="ECO:0000256" key="13">
    <source>
        <dbReference type="SAM" id="Phobius"/>
    </source>
</evidence>
<keyword evidence="9 13" id="KW-0472">Membrane</keyword>
<organism evidence="14 15">
    <name type="scientific">Microdochium bolleyi</name>
    <dbReference type="NCBI Taxonomy" id="196109"/>
    <lineage>
        <taxon>Eukaryota</taxon>
        <taxon>Fungi</taxon>
        <taxon>Dikarya</taxon>
        <taxon>Ascomycota</taxon>
        <taxon>Pezizomycotina</taxon>
        <taxon>Sordariomycetes</taxon>
        <taxon>Xylariomycetidae</taxon>
        <taxon>Xylariales</taxon>
        <taxon>Microdochiaceae</taxon>
        <taxon>Microdochium</taxon>
    </lineage>
</organism>
<evidence type="ECO:0000256" key="8">
    <source>
        <dbReference type="ARBA" id="ARBA00023065"/>
    </source>
</evidence>